<dbReference type="GO" id="GO:0055113">
    <property type="term" value="P:epiboly involved in gastrulation with mouth forming second"/>
    <property type="evidence" value="ECO:0007669"/>
    <property type="project" value="Ensembl"/>
</dbReference>
<dbReference type="EMBL" id="CAAE01013813">
    <property type="protein sequence ID" value="CAF95501.1"/>
    <property type="molecule type" value="Genomic_DNA"/>
</dbReference>
<organism evidence="2">
    <name type="scientific">Tetraodon nigroviridis</name>
    <name type="common">Spotted green pufferfish</name>
    <name type="synonym">Chelonodon nigroviridis</name>
    <dbReference type="NCBI Taxonomy" id="99883"/>
    <lineage>
        <taxon>Eukaryota</taxon>
        <taxon>Metazoa</taxon>
        <taxon>Chordata</taxon>
        <taxon>Craniata</taxon>
        <taxon>Vertebrata</taxon>
        <taxon>Euteleostomi</taxon>
        <taxon>Actinopterygii</taxon>
        <taxon>Neopterygii</taxon>
        <taxon>Teleostei</taxon>
        <taxon>Neoteleostei</taxon>
        <taxon>Acanthomorphata</taxon>
        <taxon>Eupercaria</taxon>
        <taxon>Tetraodontiformes</taxon>
        <taxon>Tetradontoidea</taxon>
        <taxon>Tetraodontidae</taxon>
        <taxon>Tetraodon</taxon>
    </lineage>
</organism>
<dbReference type="GO" id="GO:0000280">
    <property type="term" value="P:nuclear division"/>
    <property type="evidence" value="ECO:0007669"/>
    <property type="project" value="Ensembl"/>
</dbReference>
<dbReference type="GO" id="GO:0043009">
    <property type="term" value="P:chordate embryonic development"/>
    <property type="evidence" value="ECO:0007669"/>
    <property type="project" value="Ensembl"/>
</dbReference>
<sequence>MHAKYALALILVLQVSLSLCEVPEPTQELVDKYSALKAKFYTRIARLRLLEKVQDLIEQSEAALAAKTLLGSVEPNPRLQAAEKFTKALGAEIEPIVDQARIGLLGVYEHYLRPYIGKALDDGITAAQPVLDAIMPAE</sequence>
<dbReference type="OrthoDB" id="8940690at2759"/>
<keyword evidence="1" id="KW-0732">Signal</keyword>
<reference evidence="3" key="3">
    <citation type="submission" date="2025-05" db="UniProtKB">
        <authorList>
            <consortium name="Ensembl"/>
        </authorList>
    </citation>
    <scope>IDENTIFICATION</scope>
</reference>
<evidence type="ECO:0000313" key="2">
    <source>
        <dbReference type="EMBL" id="CAF95501.1"/>
    </source>
</evidence>
<evidence type="ECO:0000256" key="1">
    <source>
        <dbReference type="SAM" id="SignalP"/>
    </source>
</evidence>
<protein>
    <submittedName>
        <fullName evidence="2">(spotted green pufferfish) hypothetical protein</fullName>
    </submittedName>
    <submittedName>
        <fullName evidence="3">Apolipoprotein A-II</fullName>
    </submittedName>
</protein>
<dbReference type="Ensembl" id="ENSTNIT00000009344.1">
    <property type="protein sequence ID" value="ENSTNIP00000009173.1"/>
    <property type="gene ID" value="ENSTNIG00000006405.1"/>
</dbReference>
<reference evidence="2" key="2">
    <citation type="submission" date="2004-02" db="EMBL/GenBank/DDBJ databases">
        <authorList>
            <consortium name="Genoscope"/>
            <consortium name="Whitehead Institute Centre for Genome Research"/>
        </authorList>
    </citation>
    <scope>NUCLEOTIDE SEQUENCE</scope>
</reference>
<keyword evidence="4" id="KW-1185">Reference proteome</keyword>
<dbReference type="OMA" id="RPHIGIT"/>
<name>Q4SV31_TETNG</name>
<gene>
    <name evidence="2" type="ORF">GSTENG00012191001</name>
</gene>
<dbReference type="GeneTree" id="ENSGT00390000015918"/>
<dbReference type="KEGG" id="tng:GSTEN00012191G001"/>
<evidence type="ECO:0000313" key="4">
    <source>
        <dbReference type="Proteomes" id="UP000007303"/>
    </source>
</evidence>
<dbReference type="HOGENOM" id="CLU_1673319_0_0_1"/>
<dbReference type="AlphaFoldDB" id="Q4SV31"/>
<feature type="chain" id="PRO_5014105095" evidence="1">
    <location>
        <begin position="21"/>
        <end position="138"/>
    </location>
</feature>
<dbReference type="Proteomes" id="UP000007303">
    <property type="component" value="Unassembled WGS sequence"/>
</dbReference>
<feature type="signal peptide" evidence="1">
    <location>
        <begin position="1"/>
        <end position="20"/>
    </location>
</feature>
<reference evidence="2 4" key="1">
    <citation type="journal article" date="2004" name="Nature">
        <title>Genome duplication in the teleost fish Tetraodon nigroviridis reveals the early vertebrate proto-karyotype.</title>
        <authorList>
            <person name="Jaillon O."/>
            <person name="Aury J.-M."/>
            <person name="Brunet F."/>
            <person name="Petit J.-L."/>
            <person name="Stange-Thomann N."/>
            <person name="Mauceli E."/>
            <person name="Bouneau L."/>
            <person name="Fischer C."/>
            <person name="Ozouf-Costaz C."/>
            <person name="Bernot A."/>
            <person name="Nicaud S."/>
            <person name="Jaffe D."/>
            <person name="Fisher S."/>
            <person name="Lutfalla G."/>
            <person name="Dossat C."/>
            <person name="Segurens B."/>
            <person name="Dasilva C."/>
            <person name="Salanoubat M."/>
            <person name="Levy M."/>
            <person name="Boudet N."/>
            <person name="Castellano S."/>
            <person name="Anthouard V."/>
            <person name="Jubin C."/>
            <person name="Castelli V."/>
            <person name="Katinka M."/>
            <person name="Vacherie B."/>
            <person name="Biemont C."/>
            <person name="Skalli Z."/>
            <person name="Cattolico L."/>
            <person name="Poulain J."/>
            <person name="De Berardinis V."/>
            <person name="Cruaud C."/>
            <person name="Duprat S."/>
            <person name="Brottier P."/>
            <person name="Coutanceau J.-P."/>
            <person name="Gouzy J."/>
            <person name="Parra G."/>
            <person name="Lardier G."/>
            <person name="Chapple C."/>
            <person name="McKernan K.J."/>
            <person name="McEwan P."/>
            <person name="Bosak S."/>
            <person name="Kellis M."/>
            <person name="Volff J.-N."/>
            <person name="Guigo R."/>
            <person name="Zody M.C."/>
            <person name="Mesirov J."/>
            <person name="Lindblad-Toh K."/>
            <person name="Birren B."/>
            <person name="Nusbaum C."/>
            <person name="Kahn D."/>
            <person name="Robinson-Rechavi M."/>
            <person name="Laudet V."/>
            <person name="Schachter V."/>
            <person name="Quetier F."/>
            <person name="Saurin W."/>
            <person name="Scarpelli C."/>
            <person name="Wincker P."/>
            <person name="Lander E.S."/>
            <person name="Weissenbach J."/>
            <person name="Roest Crollius H."/>
        </authorList>
    </citation>
    <scope>NUCLEOTIDE SEQUENCE [LARGE SCALE GENOMIC DNA]</scope>
</reference>
<proteinExistence type="predicted"/>
<evidence type="ECO:0000313" key="3">
    <source>
        <dbReference type="Ensembl" id="ENSTNIP00000009173.1"/>
    </source>
</evidence>
<dbReference type="STRING" id="99883.ENSTNIP00000009173"/>
<accession>Q4SV31</accession>